<feature type="region of interest" description="Disordered" evidence="1">
    <location>
        <begin position="1"/>
        <end position="29"/>
    </location>
</feature>
<evidence type="ECO:0008006" key="4">
    <source>
        <dbReference type="Google" id="ProtNLM"/>
    </source>
</evidence>
<protein>
    <recommendedName>
        <fullName evidence="4">Transcriptional regulator</fullName>
    </recommendedName>
</protein>
<dbReference type="EMBL" id="JAUSRR010000010">
    <property type="protein sequence ID" value="MDP9926151.1"/>
    <property type="molecule type" value="Genomic_DNA"/>
</dbReference>
<sequence>MTKTNPEERSKMGRPPLPDDVRKKSGSIRLTPNHWAKLRRLGADWLSRALDQAKEPTSRQ</sequence>
<name>A0AAW8E346_9BURK</name>
<proteinExistence type="predicted"/>
<feature type="compositionally biased region" description="Basic and acidic residues" evidence="1">
    <location>
        <begin position="1"/>
        <end position="23"/>
    </location>
</feature>
<dbReference type="AlphaFoldDB" id="A0AAW8E346"/>
<evidence type="ECO:0000313" key="3">
    <source>
        <dbReference type="Proteomes" id="UP001244295"/>
    </source>
</evidence>
<evidence type="ECO:0000256" key="1">
    <source>
        <dbReference type="SAM" id="MobiDB-lite"/>
    </source>
</evidence>
<reference evidence="2" key="1">
    <citation type="submission" date="2023-07" db="EMBL/GenBank/DDBJ databases">
        <title>Sorghum-associated microbial communities from plants grown in Nebraska, USA.</title>
        <authorList>
            <person name="Schachtman D."/>
        </authorList>
    </citation>
    <scope>NUCLEOTIDE SEQUENCE</scope>
    <source>
        <strain evidence="2">DS2795</strain>
    </source>
</reference>
<dbReference type="Proteomes" id="UP001244295">
    <property type="component" value="Unassembled WGS sequence"/>
</dbReference>
<organism evidence="2 3">
    <name type="scientific">Variovorax boronicumulans</name>
    <dbReference type="NCBI Taxonomy" id="436515"/>
    <lineage>
        <taxon>Bacteria</taxon>
        <taxon>Pseudomonadati</taxon>
        <taxon>Pseudomonadota</taxon>
        <taxon>Betaproteobacteria</taxon>
        <taxon>Burkholderiales</taxon>
        <taxon>Comamonadaceae</taxon>
        <taxon>Variovorax</taxon>
    </lineage>
</organism>
<gene>
    <name evidence="2" type="ORF">J2W25_005198</name>
</gene>
<accession>A0AAW8E346</accession>
<comment type="caution">
    <text evidence="2">The sequence shown here is derived from an EMBL/GenBank/DDBJ whole genome shotgun (WGS) entry which is preliminary data.</text>
</comment>
<evidence type="ECO:0000313" key="2">
    <source>
        <dbReference type="EMBL" id="MDP9926151.1"/>
    </source>
</evidence>